<dbReference type="GO" id="GO:0140566">
    <property type="term" value="F:histone reader activity"/>
    <property type="evidence" value="ECO:0007669"/>
    <property type="project" value="InterPro"/>
</dbReference>
<dbReference type="GO" id="GO:0008270">
    <property type="term" value="F:zinc ion binding"/>
    <property type="evidence" value="ECO:0007669"/>
    <property type="project" value="UniProtKB-KW"/>
</dbReference>
<evidence type="ECO:0000256" key="4">
    <source>
        <dbReference type="ARBA" id="ARBA00023015"/>
    </source>
</evidence>
<evidence type="ECO:0000256" key="3">
    <source>
        <dbReference type="ARBA" id="ARBA00022833"/>
    </source>
</evidence>
<sequence>MENYLALRAVIDEAEILIFPSSLLPEQYQTFQTKHYLWGVFKPREEKAAPKMALER</sequence>
<keyword evidence="1" id="KW-0479">Metal-binding</keyword>
<dbReference type="PANTHER" id="PTHR33304">
    <property type="match status" value="1"/>
</dbReference>
<accession>A0A0A8YE30</accession>
<evidence type="ECO:0000256" key="5">
    <source>
        <dbReference type="ARBA" id="ARBA00023163"/>
    </source>
</evidence>
<dbReference type="PANTHER" id="PTHR33304:SF49">
    <property type="entry name" value="OS12G0161500 PROTEIN"/>
    <property type="match status" value="1"/>
</dbReference>
<reference evidence="7" key="2">
    <citation type="journal article" date="2015" name="Data Brief">
        <title>Shoot transcriptome of the giant reed, Arundo donax.</title>
        <authorList>
            <person name="Barrero R.A."/>
            <person name="Guerrero F.D."/>
            <person name="Moolhuijzen P."/>
            <person name="Goolsby J.A."/>
            <person name="Tidwell J."/>
            <person name="Bellgard S.E."/>
            <person name="Bellgard M.I."/>
        </authorList>
    </citation>
    <scope>NUCLEOTIDE SEQUENCE</scope>
    <source>
        <tissue evidence="7">Shoot tissue taken approximately 20 cm above the soil surface</tissue>
    </source>
</reference>
<feature type="domain" description="AIPP2-like SPOC-like" evidence="6">
    <location>
        <begin position="2"/>
        <end position="41"/>
    </location>
</feature>
<dbReference type="EMBL" id="GBRH01274022">
    <property type="protein sequence ID" value="JAD23873.1"/>
    <property type="molecule type" value="Transcribed_RNA"/>
</dbReference>
<organism evidence="7">
    <name type="scientific">Arundo donax</name>
    <name type="common">Giant reed</name>
    <name type="synonym">Donax arundinaceus</name>
    <dbReference type="NCBI Taxonomy" id="35708"/>
    <lineage>
        <taxon>Eukaryota</taxon>
        <taxon>Viridiplantae</taxon>
        <taxon>Streptophyta</taxon>
        <taxon>Embryophyta</taxon>
        <taxon>Tracheophyta</taxon>
        <taxon>Spermatophyta</taxon>
        <taxon>Magnoliopsida</taxon>
        <taxon>Liliopsida</taxon>
        <taxon>Poales</taxon>
        <taxon>Poaceae</taxon>
        <taxon>PACMAD clade</taxon>
        <taxon>Arundinoideae</taxon>
        <taxon>Arundineae</taxon>
        <taxon>Arundo</taxon>
    </lineage>
</organism>
<keyword evidence="2" id="KW-0863">Zinc-finger</keyword>
<dbReference type="AlphaFoldDB" id="A0A0A8YE30"/>
<dbReference type="Pfam" id="PF23121">
    <property type="entry name" value="SPOC_AIPP2"/>
    <property type="match status" value="1"/>
</dbReference>
<reference evidence="7" key="1">
    <citation type="submission" date="2014-09" db="EMBL/GenBank/DDBJ databases">
        <authorList>
            <person name="Magalhaes I.L.F."/>
            <person name="Oliveira U."/>
            <person name="Santos F.R."/>
            <person name="Vidigal T.H.D.A."/>
            <person name="Brescovit A.D."/>
            <person name="Santos A.J."/>
        </authorList>
    </citation>
    <scope>NUCLEOTIDE SEQUENCE</scope>
    <source>
        <tissue evidence="7">Shoot tissue taken approximately 20 cm above the soil surface</tissue>
    </source>
</reference>
<evidence type="ECO:0000259" key="6">
    <source>
        <dbReference type="Pfam" id="PF23121"/>
    </source>
</evidence>
<dbReference type="GO" id="GO:0034244">
    <property type="term" value="P:negative regulation of transcription elongation by RNA polymerase II"/>
    <property type="evidence" value="ECO:0007669"/>
    <property type="project" value="InterPro"/>
</dbReference>
<dbReference type="InterPro" id="IPR056280">
    <property type="entry name" value="AIPP2-like_SPOC"/>
</dbReference>
<keyword evidence="5" id="KW-0804">Transcription</keyword>
<evidence type="ECO:0000256" key="2">
    <source>
        <dbReference type="ARBA" id="ARBA00022771"/>
    </source>
</evidence>
<keyword evidence="3" id="KW-0862">Zinc</keyword>
<keyword evidence="4" id="KW-0805">Transcription regulation</keyword>
<proteinExistence type="predicted"/>
<evidence type="ECO:0000313" key="7">
    <source>
        <dbReference type="EMBL" id="JAD23873.1"/>
    </source>
</evidence>
<dbReference type="InterPro" id="IPR049914">
    <property type="entry name" value="PHD1-3/5-6"/>
</dbReference>
<evidence type="ECO:0000256" key="1">
    <source>
        <dbReference type="ARBA" id="ARBA00022723"/>
    </source>
</evidence>
<protein>
    <recommendedName>
        <fullName evidence="6">AIPP2-like SPOC-like domain-containing protein</fullName>
    </recommendedName>
</protein>
<name>A0A0A8YE30_ARUDO</name>